<evidence type="ECO:0000256" key="1">
    <source>
        <dbReference type="SAM" id="Coils"/>
    </source>
</evidence>
<gene>
    <name evidence="3" type="ORF">PR002_g19913</name>
    <name evidence="4" type="ORF">PR003_g20852</name>
</gene>
<comment type="caution">
    <text evidence="4">The sequence shown here is derived from an EMBL/GenBank/DDBJ whole genome shotgun (WGS) entry which is preliminary data.</text>
</comment>
<dbReference type="Proteomes" id="UP000434957">
    <property type="component" value="Unassembled WGS sequence"/>
</dbReference>
<feature type="region of interest" description="Disordered" evidence="2">
    <location>
        <begin position="370"/>
        <end position="396"/>
    </location>
</feature>
<keyword evidence="5" id="KW-1185">Reference proteome</keyword>
<name>A0A6A4DM59_9STRA</name>
<keyword evidence="1" id="KW-0175">Coiled coil</keyword>
<organism evidence="4 5">
    <name type="scientific">Phytophthora rubi</name>
    <dbReference type="NCBI Taxonomy" id="129364"/>
    <lineage>
        <taxon>Eukaryota</taxon>
        <taxon>Sar</taxon>
        <taxon>Stramenopiles</taxon>
        <taxon>Oomycota</taxon>
        <taxon>Peronosporomycetes</taxon>
        <taxon>Peronosporales</taxon>
        <taxon>Peronosporaceae</taxon>
        <taxon>Phytophthora</taxon>
    </lineage>
</organism>
<dbReference type="Proteomes" id="UP000435112">
    <property type="component" value="Unassembled WGS sequence"/>
</dbReference>
<evidence type="ECO:0000313" key="5">
    <source>
        <dbReference type="Proteomes" id="UP000434957"/>
    </source>
</evidence>
<evidence type="ECO:0000313" key="3">
    <source>
        <dbReference type="EMBL" id="KAE8994477.1"/>
    </source>
</evidence>
<evidence type="ECO:0000256" key="2">
    <source>
        <dbReference type="SAM" id="MobiDB-lite"/>
    </source>
</evidence>
<protein>
    <submittedName>
        <fullName evidence="4">Uncharacterized protein</fullName>
    </submittedName>
</protein>
<proteinExistence type="predicted"/>
<reference evidence="4 5" key="1">
    <citation type="submission" date="2018-08" db="EMBL/GenBank/DDBJ databases">
        <title>Genomic investigation of the strawberry pathogen Phytophthora fragariae indicates pathogenicity is determined by transcriptional variation in three key races.</title>
        <authorList>
            <person name="Adams T.M."/>
            <person name="Armitage A.D."/>
            <person name="Sobczyk M.K."/>
            <person name="Bates H.J."/>
            <person name="Dunwell J.M."/>
            <person name="Nellist C.F."/>
            <person name="Harrison R.J."/>
        </authorList>
    </citation>
    <scope>NUCLEOTIDE SEQUENCE [LARGE SCALE GENOMIC DNA]</scope>
    <source>
        <strain evidence="3 6">SCRP324</strain>
        <strain evidence="4 5">SCRP333</strain>
    </source>
</reference>
<evidence type="ECO:0000313" key="6">
    <source>
        <dbReference type="Proteomes" id="UP000435112"/>
    </source>
</evidence>
<feature type="region of interest" description="Disordered" evidence="2">
    <location>
        <begin position="25"/>
        <end position="80"/>
    </location>
</feature>
<dbReference type="EMBL" id="QXFT01001897">
    <property type="protein sequence ID" value="KAE9308004.1"/>
    <property type="molecule type" value="Genomic_DNA"/>
</dbReference>
<dbReference type="AlphaFoldDB" id="A0A6A4DM59"/>
<dbReference type="EMBL" id="QXFU01001848">
    <property type="protein sequence ID" value="KAE8994477.1"/>
    <property type="molecule type" value="Genomic_DNA"/>
</dbReference>
<feature type="compositionally biased region" description="Basic residues" evidence="2">
    <location>
        <begin position="68"/>
        <end position="80"/>
    </location>
</feature>
<feature type="coiled-coil region" evidence="1">
    <location>
        <begin position="80"/>
        <end position="107"/>
    </location>
</feature>
<sequence length="415" mass="47131">MDTLPRASSSMLDLMNAVQCSMTIHDSRPTLPRTRSSDLETHAASVAIAPSTAKPEQSEDSDASEPAKKKRVYKKRKATHTVRKEEKQALEVQIKALEAKLEVLKLQALVQKGDEDATLTKRMTHNAALRDAVQSQYLLLAHTKGVMLGCELRHSYEVRPTEMFIRLTADREERHETLKALRQPKLHYARRFILERSRGMHPTAEYFHEERYETPEGDFCNVRFDRVPLRGVRGGIRTVLDALKNAAFNAEIIISETSGNLTIREDDDLTEEDFSQMRLVTQTSRDPDESWHSGGEQPCPLHRFLTQTSRGILVENNLVHFTDFSRAGGEECYAVTAADFVDQDERFPYRPHERIRRDATAAILVTSHVDTKSNKEADTDGYGGHTSSEEEGEPVVVITRWGVHKDMPHRDERAD</sequence>
<accession>A0A6A4DM59</accession>
<dbReference type="OrthoDB" id="121989at2759"/>
<evidence type="ECO:0000313" key="4">
    <source>
        <dbReference type="EMBL" id="KAE9308004.1"/>
    </source>
</evidence>